<feature type="transmembrane region" description="Helical" evidence="1">
    <location>
        <begin position="128"/>
        <end position="155"/>
    </location>
</feature>
<protein>
    <submittedName>
        <fullName evidence="2">Uncharacterized protein</fullName>
    </submittedName>
</protein>
<dbReference type="STRING" id="456900.A0A151IA19"/>
<dbReference type="Proteomes" id="UP000078542">
    <property type="component" value="Unassembled WGS sequence"/>
</dbReference>
<feature type="transmembrane region" description="Helical" evidence="1">
    <location>
        <begin position="167"/>
        <end position="187"/>
    </location>
</feature>
<evidence type="ECO:0000313" key="3">
    <source>
        <dbReference type="Proteomes" id="UP000078542"/>
    </source>
</evidence>
<gene>
    <name evidence="2" type="ORF">ALC62_13641</name>
</gene>
<sequence>MVLGKISSISLEAVSVITTVVKLSNCGLLFCPSNWNLHSKMSSFSAVWNKSISDVALTSVRFETIFNIPSLSSIIVSEICNGFISVISIFAFCAAGLKRSSKLFYVLHIQSICSENCTVSKGFWPISAVTFVGTITSFISSVLELVIISDLQFVLLFRRRHEFPLEFFPLFLFLVFLSAYILFLYLLRLPQIPVHFVPLSWKD</sequence>
<reference evidence="2 3" key="1">
    <citation type="submission" date="2016-03" db="EMBL/GenBank/DDBJ databases">
        <title>Cyphomyrmex costatus WGS genome.</title>
        <authorList>
            <person name="Nygaard S."/>
            <person name="Hu H."/>
            <person name="Boomsma J."/>
            <person name="Zhang G."/>
        </authorList>
    </citation>
    <scope>NUCLEOTIDE SEQUENCE [LARGE SCALE GENOMIC DNA]</scope>
    <source>
        <strain evidence="2">MS0001</strain>
        <tissue evidence="2">Whole body</tissue>
    </source>
</reference>
<keyword evidence="1" id="KW-0472">Membrane</keyword>
<dbReference type="EMBL" id="KQ978274">
    <property type="protein sequence ID" value="KYM95734.1"/>
    <property type="molecule type" value="Genomic_DNA"/>
</dbReference>
<evidence type="ECO:0000256" key="1">
    <source>
        <dbReference type="SAM" id="Phobius"/>
    </source>
</evidence>
<keyword evidence="1" id="KW-1133">Transmembrane helix</keyword>
<keyword evidence="3" id="KW-1185">Reference proteome</keyword>
<evidence type="ECO:0000313" key="2">
    <source>
        <dbReference type="EMBL" id="KYM95734.1"/>
    </source>
</evidence>
<proteinExistence type="predicted"/>
<dbReference type="AlphaFoldDB" id="A0A151IA19"/>
<organism evidence="2 3">
    <name type="scientific">Cyphomyrmex costatus</name>
    <dbReference type="NCBI Taxonomy" id="456900"/>
    <lineage>
        <taxon>Eukaryota</taxon>
        <taxon>Metazoa</taxon>
        <taxon>Ecdysozoa</taxon>
        <taxon>Arthropoda</taxon>
        <taxon>Hexapoda</taxon>
        <taxon>Insecta</taxon>
        <taxon>Pterygota</taxon>
        <taxon>Neoptera</taxon>
        <taxon>Endopterygota</taxon>
        <taxon>Hymenoptera</taxon>
        <taxon>Apocrita</taxon>
        <taxon>Aculeata</taxon>
        <taxon>Formicoidea</taxon>
        <taxon>Formicidae</taxon>
        <taxon>Myrmicinae</taxon>
        <taxon>Cyphomyrmex</taxon>
    </lineage>
</organism>
<accession>A0A151IA19</accession>
<feature type="transmembrane region" description="Helical" evidence="1">
    <location>
        <begin position="79"/>
        <end position="97"/>
    </location>
</feature>
<keyword evidence="1" id="KW-0812">Transmembrane</keyword>
<name>A0A151IA19_9HYME</name>